<dbReference type="AlphaFoldDB" id="A0A7C8IMJ8"/>
<evidence type="ECO:0000256" key="3">
    <source>
        <dbReference type="ARBA" id="ARBA00022989"/>
    </source>
</evidence>
<gene>
    <name evidence="6" type="ORF">GQX73_g6517</name>
</gene>
<evidence type="ECO:0000256" key="5">
    <source>
        <dbReference type="SAM" id="MobiDB-lite"/>
    </source>
</evidence>
<keyword evidence="3" id="KW-1133">Transmembrane helix</keyword>
<feature type="region of interest" description="Disordered" evidence="5">
    <location>
        <begin position="78"/>
        <end position="100"/>
    </location>
</feature>
<dbReference type="EMBL" id="WUBL01000075">
    <property type="protein sequence ID" value="KAF2967060.1"/>
    <property type="molecule type" value="Genomic_DNA"/>
</dbReference>
<keyword evidence="7" id="KW-1185">Reference proteome</keyword>
<accession>A0A7C8IMJ8</accession>
<protein>
    <submittedName>
        <fullName evidence="6">Uncharacterized protein</fullName>
    </submittedName>
</protein>
<comment type="caution">
    <text evidence="6">The sequence shown here is derived from an EMBL/GenBank/DDBJ whole genome shotgun (WGS) entry which is preliminary data.</text>
</comment>
<dbReference type="OrthoDB" id="3231000at2759"/>
<keyword evidence="2" id="KW-0812">Transmembrane</keyword>
<name>A0A7C8IMJ8_9PEZI</name>
<dbReference type="Pfam" id="PF01544">
    <property type="entry name" value="CorA"/>
    <property type="match status" value="1"/>
</dbReference>
<keyword evidence="4" id="KW-0472">Membrane</keyword>
<dbReference type="InterPro" id="IPR002523">
    <property type="entry name" value="MgTranspt_CorA/ZnTranspt_ZntB"/>
</dbReference>
<dbReference type="SUPFAM" id="SSF144083">
    <property type="entry name" value="Magnesium transport protein CorA, transmembrane region"/>
    <property type="match status" value="1"/>
</dbReference>
<dbReference type="GO" id="GO:0016020">
    <property type="term" value="C:membrane"/>
    <property type="evidence" value="ECO:0007669"/>
    <property type="project" value="UniProtKB-SubCell"/>
</dbReference>
<comment type="subcellular location">
    <subcellularLocation>
        <location evidence="1">Membrane</location>
        <topology evidence="1">Multi-pass membrane protein</topology>
    </subcellularLocation>
</comment>
<reference evidence="6 7" key="1">
    <citation type="submission" date="2019-12" db="EMBL/GenBank/DDBJ databases">
        <title>Draft genome sequence of the ascomycete Xylaria multiplex DSM 110363.</title>
        <authorList>
            <person name="Buettner E."/>
            <person name="Kellner H."/>
        </authorList>
    </citation>
    <scope>NUCLEOTIDE SEQUENCE [LARGE SCALE GENOMIC DNA]</scope>
    <source>
        <strain evidence="6 7">DSM 110363</strain>
    </source>
</reference>
<organism evidence="6 7">
    <name type="scientific">Xylaria multiplex</name>
    <dbReference type="NCBI Taxonomy" id="323545"/>
    <lineage>
        <taxon>Eukaryota</taxon>
        <taxon>Fungi</taxon>
        <taxon>Dikarya</taxon>
        <taxon>Ascomycota</taxon>
        <taxon>Pezizomycotina</taxon>
        <taxon>Sordariomycetes</taxon>
        <taxon>Xylariomycetidae</taxon>
        <taxon>Xylariales</taxon>
        <taxon>Xylariaceae</taxon>
        <taxon>Xylaria</taxon>
    </lineage>
</organism>
<proteinExistence type="predicted"/>
<evidence type="ECO:0000256" key="1">
    <source>
        <dbReference type="ARBA" id="ARBA00004141"/>
    </source>
</evidence>
<dbReference type="InParanoid" id="A0A7C8IMJ8"/>
<evidence type="ECO:0000256" key="2">
    <source>
        <dbReference type="ARBA" id="ARBA00022692"/>
    </source>
</evidence>
<dbReference type="InterPro" id="IPR045863">
    <property type="entry name" value="CorA_TM1_TM2"/>
</dbReference>
<evidence type="ECO:0000313" key="7">
    <source>
        <dbReference type="Proteomes" id="UP000481858"/>
    </source>
</evidence>
<dbReference type="GO" id="GO:0046873">
    <property type="term" value="F:metal ion transmembrane transporter activity"/>
    <property type="evidence" value="ECO:0007669"/>
    <property type="project" value="InterPro"/>
</dbReference>
<sequence>MLPVCVSVMSVPHYDLRLLETVQEVLEGSNRRTTVSTGMMSAQGYADAVSAYARNSIGSTLYPGPNYERLAAYLQQSSSETESHQPIQNGGPRTKNAGCLNPPNSSAFAHLYRGLGFDENRRIEVMSPYQLSEELGTHNNLKGEAAGLLFLNGQPSARWLATIGATLRVDPEYFQRHLEFFSTAGRTNYFPLPTLPSSSKYIINLRYFTIGRPGPNNMKPSLSETNLKRSTSIKDMEAYIASLTSTITQNKEQEILYWCSLDWVKGIVWSDSGHDLGRGPQGPWSRYMQENSAGYPNPPIFLPTIQSRPWAALKTRHDTITPGANFETEAPQSARILHLEYGKTLDKQLIKQDPFYAFAEIFRFCAFSNVQFLNLIESNLSSDLTFSNQETWAEGQADIIYMQQILEAHMERLRENISVIKARGGSSWPQPGDTTLLQKSRCSSQSLENDYEYLLRRATRLAERCRSKTDKLTAKAMLAESSKAIEQATEITKLTRLTFFFIPLSFTTSFFGMNLSPLSEPNQPLWRRPK</sequence>
<dbReference type="Gene3D" id="1.20.58.340">
    <property type="entry name" value="Magnesium transport protein CorA, transmembrane region"/>
    <property type="match status" value="1"/>
</dbReference>
<dbReference type="Proteomes" id="UP000481858">
    <property type="component" value="Unassembled WGS sequence"/>
</dbReference>
<feature type="compositionally biased region" description="Polar residues" evidence="5">
    <location>
        <begin position="78"/>
        <end position="88"/>
    </location>
</feature>
<evidence type="ECO:0000256" key="4">
    <source>
        <dbReference type="ARBA" id="ARBA00023136"/>
    </source>
</evidence>
<evidence type="ECO:0000313" key="6">
    <source>
        <dbReference type="EMBL" id="KAF2967060.1"/>
    </source>
</evidence>